<dbReference type="Proteomes" id="UP000318528">
    <property type="component" value="Unassembled WGS sequence"/>
</dbReference>
<feature type="region of interest" description="Disordered" evidence="1">
    <location>
        <begin position="107"/>
        <end position="127"/>
    </location>
</feature>
<dbReference type="OrthoDB" id="677437at2"/>
<protein>
    <submittedName>
        <fullName evidence="3">Helix-turn-helix domain-containing protein</fullName>
    </submittedName>
</protein>
<reference evidence="4 5" key="1">
    <citation type="submission" date="2019-07" db="EMBL/GenBank/DDBJ databases">
        <title>Novel species of Flavobacterium.</title>
        <authorList>
            <person name="Liu Q."/>
            <person name="Xin Y.-H."/>
        </authorList>
    </citation>
    <scope>NUCLEOTIDE SEQUENCE [LARGE SCALE GENOMIC DNA]</scope>
    <source>
        <strain evidence="2 4">GSP39</strain>
        <strain evidence="3 5">GSR22</strain>
    </source>
</reference>
<name>A0A553BH25_9FLAO</name>
<dbReference type="EMBL" id="VJZN01000025">
    <property type="protein sequence ID" value="TRX04718.1"/>
    <property type="molecule type" value="Genomic_DNA"/>
</dbReference>
<evidence type="ECO:0000313" key="2">
    <source>
        <dbReference type="EMBL" id="TRX04718.1"/>
    </source>
</evidence>
<proteinExistence type="predicted"/>
<dbReference type="InterPro" id="IPR009057">
    <property type="entry name" value="Homeodomain-like_sf"/>
</dbReference>
<dbReference type="EMBL" id="VJZL01000025">
    <property type="protein sequence ID" value="TRX07561.1"/>
    <property type="molecule type" value="Genomic_DNA"/>
</dbReference>
<evidence type="ECO:0000256" key="1">
    <source>
        <dbReference type="SAM" id="MobiDB-lite"/>
    </source>
</evidence>
<dbReference type="Pfam" id="PF13551">
    <property type="entry name" value="HTH_29"/>
    <property type="match status" value="1"/>
</dbReference>
<evidence type="ECO:0000313" key="4">
    <source>
        <dbReference type="Proteomes" id="UP000318528"/>
    </source>
</evidence>
<evidence type="ECO:0000313" key="3">
    <source>
        <dbReference type="EMBL" id="TRX07561.1"/>
    </source>
</evidence>
<dbReference type="SUPFAM" id="SSF46689">
    <property type="entry name" value="Homeodomain-like"/>
    <property type="match status" value="1"/>
</dbReference>
<feature type="compositionally biased region" description="Basic and acidic residues" evidence="1">
    <location>
        <begin position="115"/>
        <end position="127"/>
    </location>
</feature>
<dbReference type="AlphaFoldDB" id="A0A553BH25"/>
<accession>A0A553BH25</accession>
<comment type="caution">
    <text evidence="3">The sequence shown here is derived from an EMBL/GenBank/DDBJ whole genome shotgun (WGS) entry which is preliminary data.</text>
</comment>
<gene>
    <name evidence="3" type="ORF">FNW11_12630</name>
    <name evidence="2" type="ORF">FNW12_13475</name>
</gene>
<evidence type="ECO:0000313" key="5">
    <source>
        <dbReference type="Proteomes" id="UP000318669"/>
    </source>
</evidence>
<dbReference type="Proteomes" id="UP000318669">
    <property type="component" value="Unassembled WGS sequence"/>
</dbReference>
<organism evidence="3 5">
    <name type="scientific">Flavobacterium gawalongense</name>
    <dbReference type="NCBI Taxonomy" id="2594432"/>
    <lineage>
        <taxon>Bacteria</taxon>
        <taxon>Pseudomonadati</taxon>
        <taxon>Bacteroidota</taxon>
        <taxon>Flavobacteriia</taxon>
        <taxon>Flavobacteriales</taxon>
        <taxon>Flavobacteriaceae</taxon>
        <taxon>Flavobacterium</taxon>
    </lineage>
</organism>
<sequence length="127" mass="14635">MFKEGKYHFQSDIAKKLGRTEKTVREWIQEYSQSGLSSLLKVSSGGNNTRTISDKALELIAKKILDVETTITSYLELQLIIEEELGEKIAYGALYSHCKRKYKSKLKVARKSHHKKDEKAEELFKKP</sequence>
<keyword evidence="4" id="KW-1185">Reference proteome</keyword>